<dbReference type="SUPFAM" id="SSF46689">
    <property type="entry name" value="Homeodomain-like"/>
    <property type="match status" value="1"/>
</dbReference>
<dbReference type="InterPro" id="IPR009057">
    <property type="entry name" value="Homeodomain-like_sf"/>
</dbReference>
<feature type="DNA-binding region" description="H-T-H motif" evidence="4">
    <location>
        <begin position="35"/>
        <end position="54"/>
    </location>
</feature>
<dbReference type="Pfam" id="PF00440">
    <property type="entry name" value="TetR_N"/>
    <property type="match status" value="1"/>
</dbReference>
<dbReference type="InterPro" id="IPR001647">
    <property type="entry name" value="HTH_TetR"/>
</dbReference>
<reference evidence="6" key="1">
    <citation type="journal article" date="2021" name="PeerJ">
        <title>Extensive microbial diversity within the chicken gut microbiome revealed by metagenomics and culture.</title>
        <authorList>
            <person name="Gilroy R."/>
            <person name="Ravi A."/>
            <person name="Getino M."/>
            <person name="Pursley I."/>
            <person name="Horton D.L."/>
            <person name="Alikhan N.F."/>
            <person name="Baker D."/>
            <person name="Gharbi K."/>
            <person name="Hall N."/>
            <person name="Watson M."/>
            <person name="Adriaenssens E.M."/>
            <person name="Foster-Nyarko E."/>
            <person name="Jarju S."/>
            <person name="Secka A."/>
            <person name="Antonio M."/>
            <person name="Oren A."/>
            <person name="Chaudhuri R.R."/>
            <person name="La Ragione R."/>
            <person name="Hildebrand F."/>
            <person name="Pallen M.J."/>
        </authorList>
    </citation>
    <scope>NUCLEOTIDE SEQUENCE</scope>
    <source>
        <strain evidence="6">4376</strain>
    </source>
</reference>
<dbReference type="PANTHER" id="PTHR47506">
    <property type="entry name" value="TRANSCRIPTIONAL REGULATORY PROTEIN"/>
    <property type="match status" value="1"/>
</dbReference>
<proteinExistence type="predicted"/>
<evidence type="ECO:0000256" key="3">
    <source>
        <dbReference type="ARBA" id="ARBA00023163"/>
    </source>
</evidence>
<dbReference type="Gene3D" id="1.10.10.60">
    <property type="entry name" value="Homeodomain-like"/>
    <property type="match status" value="1"/>
</dbReference>
<evidence type="ECO:0000259" key="5">
    <source>
        <dbReference type="PROSITE" id="PS50977"/>
    </source>
</evidence>
<dbReference type="PROSITE" id="PS50977">
    <property type="entry name" value="HTH_TETR_2"/>
    <property type="match status" value="1"/>
</dbReference>
<keyword evidence="2 4" id="KW-0238">DNA-binding</keyword>
<evidence type="ECO:0000313" key="7">
    <source>
        <dbReference type="Proteomes" id="UP000824189"/>
    </source>
</evidence>
<dbReference type="AlphaFoldDB" id="A0A9D1RX70"/>
<name>A0A9D1RX70_9CORY</name>
<gene>
    <name evidence="6" type="ORF">H9867_04840</name>
</gene>
<comment type="caution">
    <text evidence="6">The sequence shown here is derived from an EMBL/GenBank/DDBJ whole genome shotgun (WGS) entry which is preliminary data.</text>
</comment>
<feature type="domain" description="HTH tetR-type" evidence="5">
    <location>
        <begin position="12"/>
        <end position="72"/>
    </location>
</feature>
<accession>A0A9D1RX70</accession>
<sequence length="131" mass="14699">MGSMKLMGRPRTFDEVEVLRRATRLFGREGFDAASVDAILAALEMNRASFYKIFGSKHGLARAALRQVCERALDHDVDSDSKDFVLISLLEMSNPDEELSHLITRATALCFSDDPTQIGQHLLARFNRKKA</sequence>
<reference evidence="6" key="2">
    <citation type="submission" date="2021-04" db="EMBL/GenBank/DDBJ databases">
        <authorList>
            <person name="Gilroy R."/>
        </authorList>
    </citation>
    <scope>NUCLEOTIDE SEQUENCE</scope>
    <source>
        <strain evidence="6">4376</strain>
    </source>
</reference>
<dbReference type="GO" id="GO:0003677">
    <property type="term" value="F:DNA binding"/>
    <property type="evidence" value="ECO:0007669"/>
    <property type="project" value="UniProtKB-UniRule"/>
</dbReference>
<evidence type="ECO:0000256" key="4">
    <source>
        <dbReference type="PROSITE-ProRule" id="PRU00335"/>
    </source>
</evidence>
<keyword evidence="3" id="KW-0804">Transcription</keyword>
<evidence type="ECO:0000313" key="6">
    <source>
        <dbReference type="EMBL" id="HIW95794.1"/>
    </source>
</evidence>
<protein>
    <submittedName>
        <fullName evidence="6">TetR/AcrR family transcriptional regulator</fullName>
    </submittedName>
</protein>
<organism evidence="6 7">
    <name type="scientific">Candidatus Corynebacterium gallistercoris</name>
    <dbReference type="NCBI Taxonomy" id="2838530"/>
    <lineage>
        <taxon>Bacteria</taxon>
        <taxon>Bacillati</taxon>
        <taxon>Actinomycetota</taxon>
        <taxon>Actinomycetes</taxon>
        <taxon>Mycobacteriales</taxon>
        <taxon>Corynebacteriaceae</taxon>
        <taxon>Corynebacterium</taxon>
    </lineage>
</organism>
<dbReference type="Proteomes" id="UP000824189">
    <property type="component" value="Unassembled WGS sequence"/>
</dbReference>
<dbReference type="EMBL" id="DXFZ01000057">
    <property type="protein sequence ID" value="HIW95794.1"/>
    <property type="molecule type" value="Genomic_DNA"/>
</dbReference>
<keyword evidence="1" id="KW-0805">Transcription regulation</keyword>
<dbReference type="PANTHER" id="PTHR47506:SF1">
    <property type="entry name" value="HTH-TYPE TRANSCRIPTIONAL REGULATOR YJDC"/>
    <property type="match status" value="1"/>
</dbReference>
<evidence type="ECO:0000256" key="1">
    <source>
        <dbReference type="ARBA" id="ARBA00023015"/>
    </source>
</evidence>
<evidence type="ECO:0000256" key="2">
    <source>
        <dbReference type="ARBA" id="ARBA00023125"/>
    </source>
</evidence>